<keyword evidence="3" id="KW-0949">S-adenosyl-L-methionine</keyword>
<dbReference type="AlphaFoldDB" id="A0A3E2N894"/>
<accession>A0A3E2N894</accession>
<comment type="cofactor">
    <cofactor evidence="1">
        <name>[4Fe-4S] cluster</name>
        <dbReference type="ChEBI" id="CHEBI:49883"/>
    </cofactor>
</comment>
<feature type="domain" description="Radical SAM core" evidence="7">
    <location>
        <begin position="97"/>
        <end position="327"/>
    </location>
</feature>
<keyword evidence="11" id="KW-1185">Reference proteome</keyword>
<evidence type="ECO:0000259" key="7">
    <source>
        <dbReference type="PROSITE" id="PS51918"/>
    </source>
</evidence>
<dbReference type="SFLD" id="SFLDS00029">
    <property type="entry name" value="Radical_SAM"/>
    <property type="match status" value="1"/>
</dbReference>
<dbReference type="PROSITE" id="PS01305">
    <property type="entry name" value="MOAA_NIFB_PQQE"/>
    <property type="match status" value="1"/>
</dbReference>
<evidence type="ECO:0000256" key="2">
    <source>
        <dbReference type="ARBA" id="ARBA00022485"/>
    </source>
</evidence>
<dbReference type="InterPro" id="IPR007197">
    <property type="entry name" value="rSAM"/>
</dbReference>
<keyword evidence="6" id="KW-0411">Iron-sulfur</keyword>
<dbReference type="Proteomes" id="UP000260680">
    <property type="component" value="Unassembled WGS sequence"/>
</dbReference>
<dbReference type="SUPFAM" id="SSF102114">
    <property type="entry name" value="Radical SAM enzymes"/>
    <property type="match status" value="1"/>
</dbReference>
<dbReference type="NCBIfam" id="TIGR04085">
    <property type="entry name" value="rSAM_more_4Fe4S"/>
    <property type="match status" value="1"/>
</dbReference>
<sequence>MGDTLTAVKKDKFFIDTYHFSHNGMNILLDVNNSNFYSVEKIYCDVADYLGNSKTTADEILEKYEAAEVQKVLEDFESFGFLCDEEPDYEKIEIERDKEVINLVMNVSHNCNLRCKYCFAATGSYNGERDLMSREMADKTLDWFLNQAKQSKVLNLNLFGGEPLTNIPLVKYIVNRCQDLEKEYDKKIFITISTNGTILNEELVQLIKDHDIGLQISIDGDKEIHDANRPAANGKSSYDMLAENVEILLKEVDPAGLIPRATVAKGVTDVPRIVNHMLDDMHFKCVALTPALGSYEETSYRQEDLDDYFKRYDELAETFLEKLRSGEEYNIYPFVSEVDAVSKGIRRVYGCGSGLGFASVDIKGNIYPCMRFIGNNDYIIGHVEDGFNEKRQMFFDRTVYNRTECKNCWAKHLCGGACVAVQVECGEPLESYNPLVCQVAKRMAELAMYASSVIAKENLNFDMRKLTVNDFIRRRFS</sequence>
<dbReference type="Proteomes" id="UP001419084">
    <property type="component" value="Unassembled WGS sequence"/>
</dbReference>
<dbReference type="InterPro" id="IPR023867">
    <property type="entry name" value="Sulphatase_maturase_rSAM"/>
</dbReference>
<dbReference type="EMBL" id="QOHO01000066">
    <property type="protein sequence ID" value="RFZ77164.1"/>
    <property type="molecule type" value="Genomic_DNA"/>
</dbReference>
<dbReference type="PANTHER" id="PTHR43273">
    <property type="entry name" value="ANAEROBIC SULFATASE-MATURATING ENZYME HOMOLOG ASLB-RELATED"/>
    <property type="match status" value="1"/>
</dbReference>
<reference evidence="8 11" key="2">
    <citation type="journal article" date="2024" name="Int. J. Syst. Evol. Microbiol.">
        <title>Lacrimispora brassicae sp. nov. isolated from fermented cabbage, and proposal of Clostridium indicum Gundawar et al. 2019 and Clostridium methoxybenzovorans Mechichi et al. 1999 as heterotypic synonyms of Lacrimispora amygdalina (Parshina et al. 2003) Haas and Blanchard 2020 and Lacrimispora indolis (McClung and McCoy 1957) Haas and Blanchard 2020, respectively.</title>
        <authorList>
            <person name="Kobayashi H."/>
            <person name="Tanizawa Y."/>
            <person name="Sakamoto M."/>
            <person name="Ohkuma M."/>
            <person name="Tohno M."/>
        </authorList>
    </citation>
    <scope>NUCLEOTIDE SEQUENCE [LARGE SCALE GENOMIC DNA]</scope>
    <source>
        <strain evidence="8 11">DSM 12857</strain>
    </source>
</reference>
<dbReference type="RefSeq" id="WP_117418656.1">
    <property type="nucleotide sequence ID" value="NZ_BRPJ01000063.1"/>
</dbReference>
<evidence type="ECO:0000256" key="6">
    <source>
        <dbReference type="ARBA" id="ARBA00023014"/>
    </source>
</evidence>
<keyword evidence="2" id="KW-0004">4Fe-4S</keyword>
<keyword evidence="5" id="KW-0408">Iron</keyword>
<protein>
    <submittedName>
        <fullName evidence="9">Radical SAM protein</fullName>
    </submittedName>
    <submittedName>
        <fullName evidence="8">Thioether cross-link-forming SCIFF peptide maturase</fullName>
    </submittedName>
</protein>
<name>A0A3E2N894_9FIRM</name>
<dbReference type="GO" id="GO:0016491">
    <property type="term" value="F:oxidoreductase activity"/>
    <property type="evidence" value="ECO:0007669"/>
    <property type="project" value="InterPro"/>
</dbReference>
<comment type="caution">
    <text evidence="9">The sequence shown here is derived from an EMBL/GenBank/DDBJ whole genome shotgun (WGS) entry which is preliminary data.</text>
</comment>
<dbReference type="InterPro" id="IPR000385">
    <property type="entry name" value="MoaA_NifB_PqqE_Fe-S-bd_CS"/>
</dbReference>
<dbReference type="PANTHER" id="PTHR43273:SF8">
    <property type="entry name" value="RADICAL SAM DOMAIN PROTEIN"/>
    <property type="match status" value="1"/>
</dbReference>
<dbReference type="GO" id="GO:0051539">
    <property type="term" value="F:4 iron, 4 sulfur cluster binding"/>
    <property type="evidence" value="ECO:0007669"/>
    <property type="project" value="UniProtKB-KW"/>
</dbReference>
<dbReference type="PROSITE" id="PS51918">
    <property type="entry name" value="RADICAL_SAM"/>
    <property type="match status" value="1"/>
</dbReference>
<organism evidence="9 10">
    <name type="scientific">Lacrimispora amygdalina</name>
    <dbReference type="NCBI Taxonomy" id="253257"/>
    <lineage>
        <taxon>Bacteria</taxon>
        <taxon>Bacillati</taxon>
        <taxon>Bacillota</taxon>
        <taxon>Clostridia</taxon>
        <taxon>Lachnospirales</taxon>
        <taxon>Lachnospiraceae</taxon>
        <taxon>Lacrimispora</taxon>
    </lineage>
</organism>
<dbReference type="CDD" id="cd01335">
    <property type="entry name" value="Radical_SAM"/>
    <property type="match status" value="1"/>
</dbReference>
<dbReference type="GO" id="GO:0046872">
    <property type="term" value="F:metal ion binding"/>
    <property type="evidence" value="ECO:0007669"/>
    <property type="project" value="UniProtKB-KW"/>
</dbReference>
<gene>
    <name evidence="9" type="ORF">DS742_19575</name>
    <name evidence="8" type="ORF">LAD12857_32040</name>
</gene>
<dbReference type="InterPro" id="IPR023885">
    <property type="entry name" value="4Fe4S-binding_SPASM_dom"/>
</dbReference>
<dbReference type="InterPro" id="IPR006638">
    <property type="entry name" value="Elp3/MiaA/NifB-like_rSAM"/>
</dbReference>
<dbReference type="InterPro" id="IPR058240">
    <property type="entry name" value="rSAM_sf"/>
</dbReference>
<evidence type="ECO:0000256" key="3">
    <source>
        <dbReference type="ARBA" id="ARBA00022691"/>
    </source>
</evidence>
<evidence type="ECO:0000313" key="8">
    <source>
        <dbReference type="EMBL" id="GLB31281.1"/>
    </source>
</evidence>
<dbReference type="SFLD" id="SFLDG01384">
    <property type="entry name" value="thioether_bond_formation_requi"/>
    <property type="match status" value="1"/>
</dbReference>
<dbReference type="OrthoDB" id="9808591at2"/>
<evidence type="ECO:0000256" key="4">
    <source>
        <dbReference type="ARBA" id="ARBA00022723"/>
    </source>
</evidence>
<evidence type="ECO:0000256" key="1">
    <source>
        <dbReference type="ARBA" id="ARBA00001966"/>
    </source>
</evidence>
<dbReference type="SMART" id="SM00729">
    <property type="entry name" value="Elp3"/>
    <property type="match status" value="1"/>
</dbReference>
<dbReference type="Pfam" id="PF04055">
    <property type="entry name" value="Radical_SAM"/>
    <property type="match status" value="1"/>
</dbReference>
<dbReference type="InterPro" id="IPR013785">
    <property type="entry name" value="Aldolase_TIM"/>
</dbReference>
<proteinExistence type="predicted"/>
<evidence type="ECO:0000313" key="10">
    <source>
        <dbReference type="Proteomes" id="UP000260680"/>
    </source>
</evidence>
<evidence type="ECO:0000256" key="5">
    <source>
        <dbReference type="ARBA" id="ARBA00023004"/>
    </source>
</evidence>
<reference evidence="9 10" key="1">
    <citation type="submission" date="2018-07" db="EMBL/GenBank/DDBJ databases">
        <title>New species, Clostridium PI-S10-A1B.</title>
        <authorList>
            <person name="Krishna G."/>
            <person name="Summeta K."/>
            <person name="Shikha S."/>
            <person name="Prabhu P.B."/>
            <person name="Suresh K."/>
        </authorList>
    </citation>
    <scope>NUCLEOTIDE SEQUENCE [LARGE SCALE GENOMIC DNA]</scope>
    <source>
        <strain evidence="9 10">PI-S10-A1B</strain>
    </source>
</reference>
<dbReference type="GO" id="GO:0032324">
    <property type="term" value="P:molybdopterin cofactor biosynthetic process"/>
    <property type="evidence" value="ECO:0007669"/>
    <property type="project" value="UniProtKB-ARBA"/>
</dbReference>
<dbReference type="SFLD" id="SFLDG01067">
    <property type="entry name" value="SPASM/twitch_domain_containing"/>
    <property type="match status" value="1"/>
</dbReference>
<dbReference type="SFLD" id="SFLDG01386">
    <property type="entry name" value="main_SPASM_domain-containing"/>
    <property type="match status" value="1"/>
</dbReference>
<dbReference type="EMBL" id="BRPJ01000063">
    <property type="protein sequence ID" value="GLB31281.1"/>
    <property type="molecule type" value="Genomic_DNA"/>
</dbReference>
<keyword evidence="4" id="KW-0479">Metal-binding</keyword>
<dbReference type="Gene3D" id="3.20.20.70">
    <property type="entry name" value="Aldolase class I"/>
    <property type="match status" value="1"/>
</dbReference>
<evidence type="ECO:0000313" key="9">
    <source>
        <dbReference type="EMBL" id="RFZ77164.1"/>
    </source>
</evidence>
<evidence type="ECO:0000313" key="11">
    <source>
        <dbReference type="Proteomes" id="UP001419084"/>
    </source>
</evidence>